<comment type="caution">
    <text evidence="1">The sequence shown here is derived from an EMBL/GenBank/DDBJ whole genome shotgun (WGS) entry which is preliminary data.</text>
</comment>
<protein>
    <submittedName>
        <fullName evidence="1">Uncharacterized protein</fullName>
    </submittedName>
</protein>
<proteinExistence type="predicted"/>
<organism evidence="1 2">
    <name type="scientific">Acinetobacter bereziniae</name>
    <name type="common">Acinetobacter genomosp. 10</name>
    <dbReference type="NCBI Taxonomy" id="106648"/>
    <lineage>
        <taxon>Bacteria</taxon>
        <taxon>Pseudomonadati</taxon>
        <taxon>Pseudomonadota</taxon>
        <taxon>Gammaproteobacteria</taxon>
        <taxon>Moraxellales</taxon>
        <taxon>Moraxellaceae</taxon>
        <taxon>Acinetobacter</taxon>
    </lineage>
</organism>
<dbReference type="Proteomes" id="UP000490535">
    <property type="component" value="Unassembled WGS sequence"/>
</dbReference>
<gene>
    <name evidence="1" type="ORF">GAK29_04490</name>
</gene>
<dbReference type="EMBL" id="WNDP01000206">
    <property type="protein sequence ID" value="KAF1016615.1"/>
    <property type="molecule type" value="Genomic_DNA"/>
</dbReference>
<reference evidence="2" key="1">
    <citation type="journal article" date="2020" name="MBio">
        <title>Horizontal gene transfer to a defensive symbiont with a reduced genome amongst a multipartite beetle microbiome.</title>
        <authorList>
            <person name="Waterworth S.C."/>
            <person name="Florez L.V."/>
            <person name="Rees E.R."/>
            <person name="Hertweck C."/>
            <person name="Kaltenpoth M."/>
            <person name="Kwan J.C."/>
        </authorList>
    </citation>
    <scope>NUCLEOTIDE SEQUENCE [LARGE SCALE GENOMIC DNA]</scope>
</reference>
<name>A0A833U986_ACIBZ</name>
<evidence type="ECO:0000313" key="2">
    <source>
        <dbReference type="Proteomes" id="UP000490535"/>
    </source>
</evidence>
<sequence length="134" mass="15700">MICIILDNLKEPQCQQAAAKCVSSKSKNSVSYPRPNTYWFRDWFLHLYNNYGRIQVINNFFELLAVYFPKSNEGCPEHAEYGRDLNWGEFIHFWSGAARTNLKKQATKAFGWSSETQTQFEQAQNDFPLIVYKN</sequence>
<accession>A0A833U986</accession>
<evidence type="ECO:0000313" key="1">
    <source>
        <dbReference type="EMBL" id="KAF1016615.1"/>
    </source>
</evidence>
<dbReference type="AlphaFoldDB" id="A0A833U986"/>